<dbReference type="Pfam" id="PF08373">
    <property type="entry name" value="RAP"/>
    <property type="match status" value="1"/>
</dbReference>
<feature type="domain" description="RAP" evidence="2">
    <location>
        <begin position="1016"/>
        <end position="1074"/>
    </location>
</feature>
<gene>
    <name evidence="3" type="ORF">Bathy09g01750</name>
</gene>
<dbReference type="EMBL" id="FO082270">
    <property type="protein sequence ID" value="CCO66754.1"/>
    <property type="molecule type" value="Genomic_DNA"/>
</dbReference>
<evidence type="ECO:0000259" key="2">
    <source>
        <dbReference type="PROSITE" id="PS51286"/>
    </source>
</evidence>
<dbReference type="GO" id="GO:0035770">
    <property type="term" value="C:ribonucleoprotein granule"/>
    <property type="evidence" value="ECO:0007669"/>
    <property type="project" value="TreeGrafter"/>
</dbReference>
<dbReference type="InterPro" id="IPR050870">
    <property type="entry name" value="FAST_kinase"/>
</dbReference>
<protein>
    <recommendedName>
        <fullName evidence="2">RAP domain-containing protein</fullName>
    </recommendedName>
</protein>
<dbReference type="eggNOG" id="ENOG502S18V">
    <property type="taxonomic scope" value="Eukaryota"/>
</dbReference>
<organism evidence="3 4">
    <name type="scientific">Bathycoccus prasinos</name>
    <dbReference type="NCBI Taxonomy" id="41875"/>
    <lineage>
        <taxon>Eukaryota</taxon>
        <taxon>Viridiplantae</taxon>
        <taxon>Chlorophyta</taxon>
        <taxon>Mamiellophyceae</taxon>
        <taxon>Mamiellales</taxon>
        <taxon>Bathycoccaceae</taxon>
        <taxon>Bathycoccus</taxon>
    </lineage>
</organism>
<dbReference type="PANTHER" id="PTHR21228:SF40">
    <property type="entry name" value="LD45607P"/>
    <property type="match status" value="1"/>
</dbReference>
<dbReference type="RefSeq" id="XP_007511194.1">
    <property type="nucleotide sequence ID" value="XM_007511132.1"/>
</dbReference>
<reference evidence="3 4" key="1">
    <citation type="submission" date="2011-10" db="EMBL/GenBank/DDBJ databases">
        <authorList>
            <person name="Genoscope - CEA"/>
        </authorList>
    </citation>
    <scope>NUCLEOTIDE SEQUENCE [LARGE SCALE GENOMIC DNA]</scope>
    <source>
        <strain evidence="3 4">RCC 1105</strain>
    </source>
</reference>
<feature type="compositionally biased region" description="Low complexity" evidence="1">
    <location>
        <begin position="1131"/>
        <end position="1155"/>
    </location>
</feature>
<dbReference type="Proteomes" id="UP000198341">
    <property type="component" value="Chromosome 9"/>
</dbReference>
<dbReference type="OrthoDB" id="498055at2759"/>
<keyword evidence="4" id="KW-1185">Reference proteome</keyword>
<evidence type="ECO:0000313" key="3">
    <source>
        <dbReference type="EMBL" id="CCO66754.1"/>
    </source>
</evidence>
<feature type="compositionally biased region" description="Low complexity" evidence="1">
    <location>
        <begin position="1178"/>
        <end position="1192"/>
    </location>
</feature>
<feature type="compositionally biased region" description="Low complexity" evidence="1">
    <location>
        <begin position="19"/>
        <end position="35"/>
    </location>
</feature>
<feature type="region of interest" description="Disordered" evidence="1">
    <location>
        <begin position="18"/>
        <end position="66"/>
    </location>
</feature>
<accession>K8FIF4</accession>
<feature type="compositionally biased region" description="Polar residues" evidence="1">
    <location>
        <begin position="1215"/>
        <end position="1226"/>
    </location>
</feature>
<feature type="compositionally biased region" description="Basic residues" evidence="1">
    <location>
        <begin position="1252"/>
        <end position="1264"/>
    </location>
</feature>
<dbReference type="GO" id="GO:0044528">
    <property type="term" value="P:regulation of mitochondrial mRNA stability"/>
    <property type="evidence" value="ECO:0007669"/>
    <property type="project" value="TreeGrafter"/>
</dbReference>
<sequence length="1295" mass="145664">MGFSRPSHAKNACVLAGVSSSSSSRTLTRSSSSTTNIGLTRTERRQNTTRAMSSSHASSSSSSESFRFLPARRTQIGGVCVSHHHHRLRRFRFVLGAEDFVDDGRKGRNASLDLRATRCHLLGTFRTRAIRDSSSSGGGSTEEGDEKKRKTSENSNDESPRGGRRKPYAEEKKEVSARRYVQRRVESSGAYGDISNERLPRKISPSSSSSSSTRQKSSSQPPPNKKIADTRDEIKEKRRKTGRLNNKKETRKSIIDKNEKLKLKPNVKALLNFINGNVHKFSVVNCATAAHKCGTFVRDSKYLRKSSDKKPISLTEVNPNSRSLVEKGGDEGEDEFATNETLIRTCQNILANKHFQKLIRRIEELLPRSNDPNDLRELALEYGTPSSREYSNLLWGLAHCGVQTRLQANEFTTLLLRQYINCAKENNYAKFAAQNVSNVLWAFTIMSPSGKYEDAVDDEKVLYFERDDHNVEDLFSGIPPEQVPQSIRAEFLDAIERLNLNVMEGYVPQGVANCLWSYGTLGYKLRPETEAAFRKGIAMHLGQPRTTSAYGFGAGNFKTQETSNILWACAQLRFDMGKDLASMFLHSMTENLFNDPRVWSVQSLTNILWALATLREQGLGEVYTLPHGLLKRIEDMIEPKIETMFIQGISNTLWAYACLEYEPDHEFLRRMTSRWDDDLHNRSTVENCNAFWAYTKFRNFRPSQKFVDYLAGLQTRCTMVKEKWNADDTSESTKFKNEYTEDTLTIMVFVNTFYGMAEIGAYPNDKGRYFEHVLSEMTEWLKVTYDPHQKNKNCTQPIVNYMRSLALLTYLPNDDFVEIMSKRAKMEAENDQFTVQGISQMLWSWSILGLNIPQDVVYALMQAMIRQMDQATTQSLTTCIWAVANMGFIEEKDIFDVFRKKIATIDIEQFNKYSDKDHPYRFVTGGGSKGEMSLNQIYQAHFAYEILSPFGKLIYPELESEAKKSWMEVTRTCVTISGFHQEVSSTLSEMGVPHELEFLTEGGLYSLDIALKGRKICIEADGPTHYSINRPTVRIGGDNLREAILTKQGWTVIQIPWFTWQAAPERDRREYIANLLYEHAGLTMKQLTAGAREQASLRDLGADVFMSELNTPDTKPSSTTFSPYGMDFEKPSSSSSSSPSSSSPSSFSRSLASSAPERKKSDPTGALRATTSGRIKKPSTSSSSPSSSSSSSRVIQPVAPGTRRVSAKSPRRVASSVTKNASSLSDAESKRLAEKLGSRKVEAPTDEGGSPKARKVVKRVKRVVPSKENDAVAAADATKMKKMKKSEAIEEEEKE</sequence>
<dbReference type="InterPro" id="IPR013584">
    <property type="entry name" value="RAP"/>
</dbReference>
<feature type="compositionally biased region" description="Basic and acidic residues" evidence="1">
    <location>
        <begin position="1227"/>
        <end position="1243"/>
    </location>
</feature>
<dbReference type="KEGG" id="bpg:Bathy09g01750"/>
<dbReference type="SMART" id="SM00952">
    <property type="entry name" value="RAP"/>
    <property type="match status" value="1"/>
</dbReference>
<feature type="region of interest" description="Disordered" evidence="1">
    <location>
        <begin position="1108"/>
        <end position="1295"/>
    </location>
</feature>
<dbReference type="GeneID" id="19013682"/>
<name>K8FIF4_9CHLO</name>
<dbReference type="GO" id="GO:0005759">
    <property type="term" value="C:mitochondrial matrix"/>
    <property type="evidence" value="ECO:0007669"/>
    <property type="project" value="TreeGrafter"/>
</dbReference>
<feature type="compositionally biased region" description="Low complexity" evidence="1">
    <location>
        <begin position="202"/>
        <end position="219"/>
    </location>
</feature>
<feature type="compositionally biased region" description="Basic and acidic residues" evidence="1">
    <location>
        <begin position="167"/>
        <end position="177"/>
    </location>
</feature>
<feature type="region of interest" description="Disordered" evidence="1">
    <location>
        <begin position="130"/>
        <end position="253"/>
    </location>
</feature>
<dbReference type="GO" id="GO:0003723">
    <property type="term" value="F:RNA binding"/>
    <property type="evidence" value="ECO:0007669"/>
    <property type="project" value="TreeGrafter"/>
</dbReference>
<evidence type="ECO:0000313" key="4">
    <source>
        <dbReference type="Proteomes" id="UP000198341"/>
    </source>
</evidence>
<dbReference type="PANTHER" id="PTHR21228">
    <property type="entry name" value="FAST LEU-RICH DOMAIN-CONTAINING"/>
    <property type="match status" value="1"/>
</dbReference>
<dbReference type="PROSITE" id="PS51286">
    <property type="entry name" value="RAP"/>
    <property type="match status" value="1"/>
</dbReference>
<evidence type="ECO:0000256" key="1">
    <source>
        <dbReference type="SAM" id="MobiDB-lite"/>
    </source>
</evidence>
<feature type="compositionally biased region" description="Polar residues" evidence="1">
    <location>
        <begin position="1108"/>
        <end position="1122"/>
    </location>
</feature>
<feature type="compositionally biased region" description="Basic and acidic residues" evidence="1">
    <location>
        <begin position="226"/>
        <end position="236"/>
    </location>
</feature>
<dbReference type="Gene3D" id="3.40.960.10">
    <property type="entry name" value="VSR Endonuclease"/>
    <property type="match status" value="1"/>
</dbReference>
<feature type="compositionally biased region" description="Low complexity" evidence="1">
    <location>
        <begin position="53"/>
        <end position="65"/>
    </location>
</feature>
<dbReference type="GO" id="GO:0000963">
    <property type="term" value="P:mitochondrial RNA processing"/>
    <property type="evidence" value="ECO:0007669"/>
    <property type="project" value="TreeGrafter"/>
</dbReference>
<proteinExistence type="predicted"/>